<dbReference type="EMBL" id="JANPWB010000003">
    <property type="protein sequence ID" value="KAJ1198792.1"/>
    <property type="molecule type" value="Genomic_DNA"/>
</dbReference>
<name>A0AAV7VDD1_PLEWA</name>
<dbReference type="AlphaFoldDB" id="A0AAV7VDD1"/>
<keyword evidence="3" id="KW-1185">Reference proteome</keyword>
<gene>
    <name evidence="2" type="ORF">NDU88_002631</name>
</gene>
<sequence length="68" mass="7485">MSHIADRSSSNVIMFPNPRATDRCRSVDHGPPEELQLHFTVAGGRGAEHCALPSGPRKNYPTFTGPRR</sequence>
<reference evidence="2" key="1">
    <citation type="journal article" date="2022" name="bioRxiv">
        <title>Sequencing and chromosome-scale assembly of the giantPleurodeles waltlgenome.</title>
        <authorList>
            <person name="Brown T."/>
            <person name="Elewa A."/>
            <person name="Iarovenko S."/>
            <person name="Subramanian E."/>
            <person name="Araus A.J."/>
            <person name="Petzold A."/>
            <person name="Susuki M."/>
            <person name="Suzuki K.-i.T."/>
            <person name="Hayashi T."/>
            <person name="Toyoda A."/>
            <person name="Oliveira C."/>
            <person name="Osipova E."/>
            <person name="Leigh N.D."/>
            <person name="Simon A."/>
            <person name="Yun M.H."/>
        </authorList>
    </citation>
    <scope>NUCLEOTIDE SEQUENCE</scope>
    <source>
        <strain evidence="2">20211129_DDA</strain>
        <tissue evidence="2">Liver</tissue>
    </source>
</reference>
<proteinExistence type="predicted"/>
<dbReference type="Proteomes" id="UP001066276">
    <property type="component" value="Chromosome 2_1"/>
</dbReference>
<protein>
    <submittedName>
        <fullName evidence="2">Uncharacterized protein</fullName>
    </submittedName>
</protein>
<evidence type="ECO:0000313" key="2">
    <source>
        <dbReference type="EMBL" id="KAJ1198792.1"/>
    </source>
</evidence>
<accession>A0AAV7VDD1</accession>
<evidence type="ECO:0000256" key="1">
    <source>
        <dbReference type="SAM" id="MobiDB-lite"/>
    </source>
</evidence>
<organism evidence="2 3">
    <name type="scientific">Pleurodeles waltl</name>
    <name type="common">Iberian ribbed newt</name>
    <dbReference type="NCBI Taxonomy" id="8319"/>
    <lineage>
        <taxon>Eukaryota</taxon>
        <taxon>Metazoa</taxon>
        <taxon>Chordata</taxon>
        <taxon>Craniata</taxon>
        <taxon>Vertebrata</taxon>
        <taxon>Euteleostomi</taxon>
        <taxon>Amphibia</taxon>
        <taxon>Batrachia</taxon>
        <taxon>Caudata</taxon>
        <taxon>Salamandroidea</taxon>
        <taxon>Salamandridae</taxon>
        <taxon>Pleurodelinae</taxon>
        <taxon>Pleurodeles</taxon>
    </lineage>
</organism>
<evidence type="ECO:0000313" key="3">
    <source>
        <dbReference type="Proteomes" id="UP001066276"/>
    </source>
</evidence>
<feature type="region of interest" description="Disordered" evidence="1">
    <location>
        <begin position="47"/>
        <end position="68"/>
    </location>
</feature>
<comment type="caution">
    <text evidence="2">The sequence shown here is derived from an EMBL/GenBank/DDBJ whole genome shotgun (WGS) entry which is preliminary data.</text>
</comment>